<protein>
    <submittedName>
        <fullName evidence="1">Uncharacterized protein</fullName>
    </submittedName>
</protein>
<keyword evidence="2" id="KW-1185">Reference proteome</keyword>
<organism evidence="1 2">
    <name type="scientific">Candidatus Thiodictyon syntrophicum</name>
    <dbReference type="NCBI Taxonomy" id="1166950"/>
    <lineage>
        <taxon>Bacteria</taxon>
        <taxon>Pseudomonadati</taxon>
        <taxon>Pseudomonadota</taxon>
        <taxon>Gammaproteobacteria</taxon>
        <taxon>Chromatiales</taxon>
        <taxon>Chromatiaceae</taxon>
        <taxon>Thiodictyon</taxon>
    </lineage>
</organism>
<accession>A0A2K8U9S8</accession>
<reference evidence="1 2" key="1">
    <citation type="submission" date="2017-03" db="EMBL/GenBank/DDBJ databases">
        <title>Complete genome sequence of Candidatus 'Thiodictyon syntrophicum' sp. nov. strain Cad16T, a photolithoautotroph purple sulfur bacterium isolated from an alpine meromictic lake.</title>
        <authorList>
            <person name="Luedin S.M."/>
            <person name="Pothier J.F."/>
            <person name="Danza F."/>
            <person name="Storelli N."/>
            <person name="Wittwer M."/>
            <person name="Tonolla M."/>
        </authorList>
    </citation>
    <scope>NUCLEOTIDE SEQUENCE [LARGE SCALE GENOMIC DNA]</scope>
    <source>
        <strain evidence="1 2">Cad16T</strain>
    </source>
</reference>
<gene>
    <name evidence="1" type="ORF">THSYN_15915</name>
</gene>
<dbReference type="EMBL" id="CP020370">
    <property type="protein sequence ID" value="AUB82287.1"/>
    <property type="molecule type" value="Genomic_DNA"/>
</dbReference>
<dbReference type="Proteomes" id="UP000232638">
    <property type="component" value="Chromosome"/>
</dbReference>
<dbReference type="KEGG" id="tsy:THSYN_15915"/>
<evidence type="ECO:0000313" key="2">
    <source>
        <dbReference type="Proteomes" id="UP000232638"/>
    </source>
</evidence>
<sequence>MGAGALVSDQVQDGAHPHYLDAVRRAEQALRSEFRSLAVAHAAFPMLTAWGVEDFSHTIHSLGCNYLAAVGREAGFWAMSEYPVRVPSRSAAHSVRPDVAWWERVSGEAVVLGEFERAEARKPVKLADKARNLLQAHQALGERPRLLLLVGWALAGTDLGDRDAVRGVMASGFRAADGTPVRGLGRSSAFLLATAVFGDVGGGRKLLAVLT</sequence>
<proteinExistence type="predicted"/>
<dbReference type="AlphaFoldDB" id="A0A2K8U9S8"/>
<evidence type="ECO:0000313" key="1">
    <source>
        <dbReference type="EMBL" id="AUB82287.1"/>
    </source>
</evidence>
<name>A0A2K8U9S8_9GAMM</name>